<evidence type="ECO:0000313" key="5">
    <source>
        <dbReference type="Proteomes" id="UP000016924"/>
    </source>
</evidence>
<evidence type="ECO:0000259" key="3">
    <source>
        <dbReference type="Pfam" id="PF15456"/>
    </source>
</evidence>
<dbReference type="HOGENOM" id="CLU_013725_1_0_1"/>
<keyword evidence="1" id="KW-0175">Coiled coil</keyword>
<evidence type="ECO:0000313" key="4">
    <source>
        <dbReference type="EMBL" id="EON67755.1"/>
    </source>
</evidence>
<gene>
    <name evidence="4" type="ORF">W97_07009</name>
</gene>
<dbReference type="RefSeq" id="XP_007783072.1">
    <property type="nucleotide sequence ID" value="XM_007784882.1"/>
</dbReference>
<dbReference type="OrthoDB" id="5429395at2759"/>
<organism evidence="4 5">
    <name type="scientific">Coniosporium apollinis (strain CBS 100218)</name>
    <name type="common">Rock-inhabiting black yeast</name>
    <dbReference type="NCBI Taxonomy" id="1168221"/>
    <lineage>
        <taxon>Eukaryota</taxon>
        <taxon>Fungi</taxon>
        <taxon>Dikarya</taxon>
        <taxon>Ascomycota</taxon>
        <taxon>Pezizomycotina</taxon>
        <taxon>Dothideomycetes</taxon>
        <taxon>Dothideomycetes incertae sedis</taxon>
        <taxon>Coniosporium</taxon>
    </lineage>
</organism>
<dbReference type="Proteomes" id="UP000016924">
    <property type="component" value="Unassembled WGS sequence"/>
</dbReference>
<feature type="region of interest" description="Disordered" evidence="2">
    <location>
        <begin position="373"/>
        <end position="398"/>
    </location>
</feature>
<dbReference type="STRING" id="1168221.R7Z0M0"/>
<feature type="region of interest" description="Disordered" evidence="2">
    <location>
        <begin position="193"/>
        <end position="218"/>
    </location>
</feature>
<dbReference type="GeneID" id="19904320"/>
<feature type="compositionally biased region" description="Polar residues" evidence="2">
    <location>
        <begin position="71"/>
        <end position="92"/>
    </location>
</feature>
<sequence length="432" mass="47080">MTTVQETCLDSPTIPERRPLQNPFLKTCGLQRSTSAPPSSWQSSPFRDAMATRITGPANSQPRSDPDGKTPRTTYSKPNTARAASTKTSPSSAVGPLSCSRPVFAGCSGTPLLVNIDDTPPEVPPKSPSMASRASPVKRPVPRSISSGTPACSSVLPSVLAPAGFFMGSESPSQQRHGAPRCIKAATVTDCSTVDRGRQSKRSNCPGHSRAQSSAESCDTGKADAWALPIGLRPAEFVTAIPETERVTLRKQALGQAEKFQVLTAKDVAFLSKEVRALDERCKYLRKTYNTLRASRQKLHAHMVAYLRRDGSMDICRDKLLKQQEALVELELSIDEWIVKLEQADNRRLRARQKLLEHVAATVASVSKASNCSAMAEATPPRSPIDEPLAEASSEPRTNRRDIESIRVYADFHVLDLFAEIELAMHQMSETC</sequence>
<feature type="coiled-coil region" evidence="1">
    <location>
        <begin position="327"/>
        <end position="354"/>
    </location>
</feature>
<proteinExistence type="predicted"/>
<keyword evidence="5" id="KW-1185">Reference proteome</keyword>
<name>R7Z0M0_CONA1</name>
<dbReference type="eggNOG" id="ENOG502S13H">
    <property type="taxonomic scope" value="Eukaryota"/>
</dbReference>
<feature type="compositionally biased region" description="Low complexity" evidence="2">
    <location>
        <begin position="33"/>
        <end position="45"/>
    </location>
</feature>
<reference evidence="5" key="1">
    <citation type="submission" date="2012-06" db="EMBL/GenBank/DDBJ databases">
        <title>The genome sequence of Coniosporium apollinis CBS 100218.</title>
        <authorList>
            <consortium name="The Broad Institute Genome Sequencing Platform"/>
            <person name="Cuomo C."/>
            <person name="Gorbushina A."/>
            <person name="Noack S."/>
            <person name="Walker B."/>
            <person name="Young S.K."/>
            <person name="Zeng Q."/>
            <person name="Gargeya S."/>
            <person name="Fitzgerald M."/>
            <person name="Haas B."/>
            <person name="Abouelleil A."/>
            <person name="Alvarado L."/>
            <person name="Arachchi H.M."/>
            <person name="Berlin A.M."/>
            <person name="Chapman S.B."/>
            <person name="Goldberg J."/>
            <person name="Griggs A."/>
            <person name="Gujja S."/>
            <person name="Hansen M."/>
            <person name="Howarth C."/>
            <person name="Imamovic A."/>
            <person name="Larimer J."/>
            <person name="McCowan C."/>
            <person name="Montmayeur A."/>
            <person name="Murphy C."/>
            <person name="Neiman D."/>
            <person name="Pearson M."/>
            <person name="Priest M."/>
            <person name="Roberts A."/>
            <person name="Saif S."/>
            <person name="Shea T."/>
            <person name="Sisk P."/>
            <person name="Sykes S."/>
            <person name="Wortman J."/>
            <person name="Nusbaum C."/>
            <person name="Birren B."/>
        </authorList>
    </citation>
    <scope>NUCLEOTIDE SEQUENCE [LARGE SCALE GENOMIC DNA]</scope>
    <source>
        <strain evidence="5">CBS 100218</strain>
    </source>
</reference>
<protein>
    <recommendedName>
        <fullName evidence="3">Up-regulated during septation protein 1 domain-containing protein</fullName>
    </recommendedName>
</protein>
<evidence type="ECO:0000256" key="1">
    <source>
        <dbReference type="SAM" id="Coils"/>
    </source>
</evidence>
<feature type="domain" description="Up-regulated during septation protein 1" evidence="3">
    <location>
        <begin position="249"/>
        <end position="363"/>
    </location>
</feature>
<feature type="region of interest" description="Disordered" evidence="2">
    <location>
        <begin position="1"/>
        <end position="96"/>
    </location>
</feature>
<dbReference type="AlphaFoldDB" id="R7Z0M0"/>
<feature type="compositionally biased region" description="Polar residues" evidence="2">
    <location>
        <begin position="1"/>
        <end position="10"/>
    </location>
</feature>
<dbReference type="Pfam" id="PF15456">
    <property type="entry name" value="Uds1"/>
    <property type="match status" value="1"/>
</dbReference>
<dbReference type="EMBL" id="JH767590">
    <property type="protein sequence ID" value="EON67755.1"/>
    <property type="molecule type" value="Genomic_DNA"/>
</dbReference>
<accession>R7Z0M0</accession>
<evidence type="ECO:0000256" key="2">
    <source>
        <dbReference type="SAM" id="MobiDB-lite"/>
    </source>
</evidence>
<dbReference type="OMA" id="EVPMDSP"/>
<feature type="region of interest" description="Disordered" evidence="2">
    <location>
        <begin position="120"/>
        <end position="149"/>
    </location>
</feature>
<dbReference type="InterPro" id="IPR029191">
    <property type="entry name" value="Uds1"/>
</dbReference>